<feature type="transmembrane region" description="Helical" evidence="1">
    <location>
        <begin position="49"/>
        <end position="75"/>
    </location>
</feature>
<dbReference type="InParanoid" id="A0A151GNW1"/>
<dbReference type="RefSeq" id="XP_040658159.1">
    <property type="nucleotide sequence ID" value="XM_040803126.1"/>
</dbReference>
<dbReference type="GeneID" id="63718468"/>
<gene>
    <name evidence="2" type="ORF">DCS_05825</name>
</gene>
<name>A0A151GNW1_DRECN</name>
<evidence type="ECO:0000313" key="3">
    <source>
        <dbReference type="Proteomes" id="UP000076580"/>
    </source>
</evidence>
<evidence type="ECO:0000256" key="1">
    <source>
        <dbReference type="SAM" id="Phobius"/>
    </source>
</evidence>
<keyword evidence="1" id="KW-0812">Transmembrane</keyword>
<dbReference type="AlphaFoldDB" id="A0A151GNW1"/>
<dbReference type="Proteomes" id="UP000076580">
    <property type="component" value="Chromosome 02"/>
</dbReference>
<keyword evidence="1" id="KW-1133">Transmembrane helix</keyword>
<proteinExistence type="predicted"/>
<dbReference type="EMBL" id="LAYC01000002">
    <property type="protein sequence ID" value="KYK58807.1"/>
    <property type="molecule type" value="Genomic_DNA"/>
</dbReference>
<sequence length="86" mass="9107">MSSWLMDDYKRETNACEEFPLAIAQVPEVCMYGLDGIPTAELAWGVNSAIISVVVGAAIISVVVGAAFISVPAVWPRASTFESDDG</sequence>
<protein>
    <submittedName>
        <fullName evidence="2">Uncharacterized protein</fullName>
    </submittedName>
</protein>
<comment type="caution">
    <text evidence="2">The sequence shown here is derived from an EMBL/GenBank/DDBJ whole genome shotgun (WGS) entry which is preliminary data.</text>
</comment>
<reference evidence="2 3" key="1">
    <citation type="journal article" date="2016" name="Sci. Rep.">
        <title>Insights into Adaptations to a Near-Obligate Nematode Endoparasitic Lifestyle from the Finished Genome of Drechmeria coniospora.</title>
        <authorList>
            <person name="Zhang L."/>
            <person name="Zhou Z."/>
            <person name="Guo Q."/>
            <person name="Fokkens L."/>
            <person name="Miskei M."/>
            <person name="Pocsi I."/>
            <person name="Zhang W."/>
            <person name="Chen M."/>
            <person name="Wang L."/>
            <person name="Sun Y."/>
            <person name="Donzelli B.G."/>
            <person name="Gibson D.M."/>
            <person name="Nelson D.R."/>
            <person name="Luo J.G."/>
            <person name="Rep M."/>
            <person name="Liu H."/>
            <person name="Yang S."/>
            <person name="Wang J."/>
            <person name="Krasnoff S.B."/>
            <person name="Xu Y."/>
            <person name="Molnar I."/>
            <person name="Lin M."/>
        </authorList>
    </citation>
    <scope>NUCLEOTIDE SEQUENCE [LARGE SCALE GENOMIC DNA]</scope>
    <source>
        <strain evidence="2 3">ARSEF 6962</strain>
    </source>
</reference>
<keyword evidence="3" id="KW-1185">Reference proteome</keyword>
<organism evidence="2 3">
    <name type="scientific">Drechmeria coniospora</name>
    <name type="common">Nematophagous fungus</name>
    <name type="synonym">Meria coniospora</name>
    <dbReference type="NCBI Taxonomy" id="98403"/>
    <lineage>
        <taxon>Eukaryota</taxon>
        <taxon>Fungi</taxon>
        <taxon>Dikarya</taxon>
        <taxon>Ascomycota</taxon>
        <taxon>Pezizomycotina</taxon>
        <taxon>Sordariomycetes</taxon>
        <taxon>Hypocreomycetidae</taxon>
        <taxon>Hypocreales</taxon>
        <taxon>Ophiocordycipitaceae</taxon>
        <taxon>Drechmeria</taxon>
    </lineage>
</organism>
<evidence type="ECO:0000313" key="2">
    <source>
        <dbReference type="EMBL" id="KYK58807.1"/>
    </source>
</evidence>
<accession>A0A151GNW1</accession>
<keyword evidence="1" id="KW-0472">Membrane</keyword>